<dbReference type="GO" id="GO:0033768">
    <property type="term" value="C:SUMO-targeted ubiquitin ligase complex"/>
    <property type="evidence" value="ECO:0007669"/>
    <property type="project" value="TreeGrafter"/>
</dbReference>
<dbReference type="GO" id="GO:0006511">
    <property type="term" value="P:ubiquitin-dependent protein catabolic process"/>
    <property type="evidence" value="ECO:0007669"/>
    <property type="project" value="TreeGrafter"/>
</dbReference>
<feature type="region of interest" description="Disordered" evidence="5">
    <location>
        <begin position="1"/>
        <end position="86"/>
    </location>
</feature>
<organism evidence="7 8">
    <name type="scientific">Ceriporiopsis subvermispora (strain B)</name>
    <name type="common">White-rot fungus</name>
    <name type="synonym">Gelatoporia subvermispora</name>
    <dbReference type="NCBI Taxonomy" id="914234"/>
    <lineage>
        <taxon>Eukaryota</taxon>
        <taxon>Fungi</taxon>
        <taxon>Dikarya</taxon>
        <taxon>Basidiomycota</taxon>
        <taxon>Agaricomycotina</taxon>
        <taxon>Agaricomycetes</taxon>
        <taxon>Polyporales</taxon>
        <taxon>Gelatoporiaceae</taxon>
        <taxon>Gelatoporia</taxon>
    </lineage>
</organism>
<protein>
    <recommendedName>
        <fullName evidence="6">RING-type domain-containing protein</fullName>
    </recommendedName>
</protein>
<dbReference type="STRING" id="914234.M2QMH3"/>
<dbReference type="Pfam" id="PF00097">
    <property type="entry name" value="zf-C3HC4"/>
    <property type="match status" value="1"/>
</dbReference>
<name>M2QMH3_CERS8</name>
<dbReference type="GO" id="GO:0140082">
    <property type="term" value="F:SUMO-ubiquitin ligase activity"/>
    <property type="evidence" value="ECO:0007669"/>
    <property type="project" value="TreeGrafter"/>
</dbReference>
<feature type="compositionally biased region" description="Polar residues" evidence="5">
    <location>
        <begin position="67"/>
        <end position="77"/>
    </location>
</feature>
<dbReference type="PANTHER" id="PTHR47094:SF1">
    <property type="entry name" value="RING-TYPE E3 UBIQUITIN TRANSFERASE"/>
    <property type="match status" value="1"/>
</dbReference>
<dbReference type="PANTHER" id="PTHR47094">
    <property type="entry name" value="ELFLESS, ISOFORM B"/>
    <property type="match status" value="1"/>
</dbReference>
<sequence>MEIEATVAEPENTPATVKREGVQLHDVSSRSSSNGATDALGSSVEGMVGRKRRKPEEQDWQDASRAGPSNASETGPSTLPPKRAKVDGNVGVVEMVLLDAELREGLETRRGIPGEAVQEHTGEDLLDVDMLVPPEPQDAAVAGHPGSEISMIRDTLETPAPAPAAISAPAFRSLDGPIDVDAITEEHPTFRLLSPPLAACPPRPCSAPIHTDTPLPTASRAAPTTDFPPNPPSSGIEPLSAYTCPICYSPPTFATLTPCGHICCGECLFTAVKTTLQRAQYSGLVHERLVARCPVCRAPIPGWDGKGAGVIGLKPRAVFSL</sequence>
<dbReference type="PROSITE" id="PS50089">
    <property type="entry name" value="ZF_RING_2"/>
    <property type="match status" value="1"/>
</dbReference>
<proteinExistence type="predicted"/>
<reference evidence="7 8" key="1">
    <citation type="journal article" date="2012" name="Proc. Natl. Acad. Sci. U.S.A.">
        <title>Comparative genomics of Ceriporiopsis subvermispora and Phanerochaete chrysosporium provide insight into selective ligninolysis.</title>
        <authorList>
            <person name="Fernandez-Fueyo E."/>
            <person name="Ruiz-Duenas F.J."/>
            <person name="Ferreira P."/>
            <person name="Floudas D."/>
            <person name="Hibbett D.S."/>
            <person name="Canessa P."/>
            <person name="Larrondo L.F."/>
            <person name="James T.Y."/>
            <person name="Seelenfreund D."/>
            <person name="Lobos S."/>
            <person name="Polanco R."/>
            <person name="Tello M."/>
            <person name="Honda Y."/>
            <person name="Watanabe T."/>
            <person name="Watanabe T."/>
            <person name="Ryu J.S."/>
            <person name="Kubicek C.P."/>
            <person name="Schmoll M."/>
            <person name="Gaskell J."/>
            <person name="Hammel K.E."/>
            <person name="St John F.J."/>
            <person name="Vanden Wymelenberg A."/>
            <person name="Sabat G."/>
            <person name="Splinter BonDurant S."/>
            <person name="Syed K."/>
            <person name="Yadav J.S."/>
            <person name="Doddapaneni H."/>
            <person name="Subramanian V."/>
            <person name="Lavin J.L."/>
            <person name="Oguiza J.A."/>
            <person name="Perez G."/>
            <person name="Pisabarro A.G."/>
            <person name="Ramirez L."/>
            <person name="Santoyo F."/>
            <person name="Master E."/>
            <person name="Coutinho P.M."/>
            <person name="Henrissat B."/>
            <person name="Lombard V."/>
            <person name="Magnuson J.K."/>
            <person name="Kuees U."/>
            <person name="Hori C."/>
            <person name="Igarashi K."/>
            <person name="Samejima M."/>
            <person name="Held B.W."/>
            <person name="Barry K.W."/>
            <person name="LaButti K.M."/>
            <person name="Lapidus A."/>
            <person name="Lindquist E.A."/>
            <person name="Lucas S.M."/>
            <person name="Riley R."/>
            <person name="Salamov A.A."/>
            <person name="Hoffmeister D."/>
            <person name="Schwenk D."/>
            <person name="Hadar Y."/>
            <person name="Yarden O."/>
            <person name="de Vries R.P."/>
            <person name="Wiebenga A."/>
            <person name="Stenlid J."/>
            <person name="Eastwood D."/>
            <person name="Grigoriev I.V."/>
            <person name="Berka R.M."/>
            <person name="Blanchette R.A."/>
            <person name="Kersten P."/>
            <person name="Martinez A.T."/>
            <person name="Vicuna R."/>
            <person name="Cullen D."/>
        </authorList>
    </citation>
    <scope>NUCLEOTIDE SEQUENCE [LARGE SCALE GENOMIC DNA]</scope>
    <source>
        <strain evidence="7 8">B</strain>
    </source>
</reference>
<dbReference type="Gene3D" id="3.30.40.10">
    <property type="entry name" value="Zinc/RING finger domain, C3HC4 (zinc finger)"/>
    <property type="match status" value="1"/>
</dbReference>
<keyword evidence="8" id="KW-1185">Reference proteome</keyword>
<dbReference type="InterPro" id="IPR001841">
    <property type="entry name" value="Znf_RING"/>
</dbReference>
<evidence type="ECO:0000256" key="3">
    <source>
        <dbReference type="ARBA" id="ARBA00022833"/>
    </source>
</evidence>
<dbReference type="SUPFAM" id="SSF57850">
    <property type="entry name" value="RING/U-box"/>
    <property type="match status" value="1"/>
</dbReference>
<dbReference type="HOGENOM" id="CLU_865990_0_0_1"/>
<evidence type="ECO:0000313" key="7">
    <source>
        <dbReference type="EMBL" id="EMD33360.1"/>
    </source>
</evidence>
<dbReference type="InterPro" id="IPR018957">
    <property type="entry name" value="Znf_C3HC4_RING-type"/>
</dbReference>
<evidence type="ECO:0000259" key="6">
    <source>
        <dbReference type="PROSITE" id="PS50089"/>
    </source>
</evidence>
<dbReference type="GO" id="GO:0008270">
    <property type="term" value="F:zinc ion binding"/>
    <property type="evidence" value="ECO:0007669"/>
    <property type="project" value="UniProtKB-KW"/>
</dbReference>
<keyword evidence="2 4" id="KW-0863">Zinc-finger</keyword>
<dbReference type="GO" id="GO:0061630">
    <property type="term" value="F:ubiquitin protein ligase activity"/>
    <property type="evidence" value="ECO:0007669"/>
    <property type="project" value="InterPro"/>
</dbReference>
<dbReference type="SMART" id="SM00184">
    <property type="entry name" value="RING"/>
    <property type="match status" value="1"/>
</dbReference>
<dbReference type="GO" id="GO:0032183">
    <property type="term" value="F:SUMO binding"/>
    <property type="evidence" value="ECO:0007669"/>
    <property type="project" value="TreeGrafter"/>
</dbReference>
<keyword evidence="1" id="KW-0479">Metal-binding</keyword>
<accession>M2QMH3</accession>
<evidence type="ECO:0000256" key="5">
    <source>
        <dbReference type="SAM" id="MobiDB-lite"/>
    </source>
</evidence>
<dbReference type="InterPro" id="IPR013083">
    <property type="entry name" value="Znf_RING/FYVE/PHD"/>
</dbReference>
<evidence type="ECO:0000256" key="2">
    <source>
        <dbReference type="ARBA" id="ARBA00022771"/>
    </source>
</evidence>
<keyword evidence="3" id="KW-0862">Zinc</keyword>
<dbReference type="InterPro" id="IPR049627">
    <property type="entry name" value="SLX8"/>
</dbReference>
<evidence type="ECO:0000313" key="8">
    <source>
        <dbReference type="Proteomes" id="UP000016930"/>
    </source>
</evidence>
<dbReference type="OrthoDB" id="6270329at2759"/>
<gene>
    <name evidence="7" type="ORF">CERSUDRAFT_87242</name>
</gene>
<evidence type="ECO:0000256" key="4">
    <source>
        <dbReference type="PROSITE-ProRule" id="PRU00175"/>
    </source>
</evidence>
<dbReference type="AlphaFoldDB" id="M2QMH3"/>
<feature type="domain" description="RING-type" evidence="6">
    <location>
        <begin position="244"/>
        <end position="297"/>
    </location>
</feature>
<evidence type="ECO:0000256" key="1">
    <source>
        <dbReference type="ARBA" id="ARBA00022723"/>
    </source>
</evidence>
<dbReference type="EMBL" id="KB445806">
    <property type="protein sequence ID" value="EMD33360.1"/>
    <property type="molecule type" value="Genomic_DNA"/>
</dbReference>
<dbReference type="Proteomes" id="UP000016930">
    <property type="component" value="Unassembled WGS sequence"/>
</dbReference>